<dbReference type="Proteomes" id="UP001062846">
    <property type="component" value="Chromosome 4"/>
</dbReference>
<gene>
    <name evidence="1" type="ORF">RHMOL_Rhmol04G0073100</name>
</gene>
<comment type="caution">
    <text evidence="1">The sequence shown here is derived from an EMBL/GenBank/DDBJ whole genome shotgun (WGS) entry which is preliminary data.</text>
</comment>
<dbReference type="EMBL" id="CM046391">
    <property type="protein sequence ID" value="KAI8558218.1"/>
    <property type="molecule type" value="Genomic_DNA"/>
</dbReference>
<name>A0ACC0P0F4_RHOML</name>
<proteinExistence type="predicted"/>
<protein>
    <submittedName>
        <fullName evidence="1">Uncharacterized protein</fullName>
    </submittedName>
</protein>
<evidence type="ECO:0000313" key="2">
    <source>
        <dbReference type="Proteomes" id="UP001062846"/>
    </source>
</evidence>
<organism evidence="1 2">
    <name type="scientific">Rhododendron molle</name>
    <name type="common">Chinese azalea</name>
    <name type="synonym">Azalea mollis</name>
    <dbReference type="NCBI Taxonomy" id="49168"/>
    <lineage>
        <taxon>Eukaryota</taxon>
        <taxon>Viridiplantae</taxon>
        <taxon>Streptophyta</taxon>
        <taxon>Embryophyta</taxon>
        <taxon>Tracheophyta</taxon>
        <taxon>Spermatophyta</taxon>
        <taxon>Magnoliopsida</taxon>
        <taxon>eudicotyledons</taxon>
        <taxon>Gunneridae</taxon>
        <taxon>Pentapetalae</taxon>
        <taxon>asterids</taxon>
        <taxon>Ericales</taxon>
        <taxon>Ericaceae</taxon>
        <taxon>Ericoideae</taxon>
        <taxon>Rhodoreae</taxon>
        <taxon>Rhododendron</taxon>
    </lineage>
</organism>
<evidence type="ECO:0000313" key="1">
    <source>
        <dbReference type="EMBL" id="KAI8558218.1"/>
    </source>
</evidence>
<reference evidence="1" key="1">
    <citation type="submission" date="2022-02" db="EMBL/GenBank/DDBJ databases">
        <title>Plant Genome Project.</title>
        <authorList>
            <person name="Zhang R.-G."/>
        </authorList>
    </citation>
    <scope>NUCLEOTIDE SEQUENCE</scope>
    <source>
        <strain evidence="1">AT1</strain>
    </source>
</reference>
<accession>A0ACC0P0F4</accession>
<sequence length="160" mass="17437">MGIWELLPHPNKFRVSSESYLEENSTGCTSVPASHCGYCGLQAVLIPSPKAVSRFSVDVVYIVVSCSPLITTADEEQFDSSSDEGFTVGQRHAELCLEGTTEDKRSKSATRFWPTDEAETAGSTGSVAVPEAMEVVMVVMDVAVESILKMMRRRVVVIRS</sequence>
<keyword evidence="2" id="KW-1185">Reference proteome</keyword>